<dbReference type="PROSITE" id="PS50011">
    <property type="entry name" value="PROTEIN_KINASE_DOM"/>
    <property type="match status" value="1"/>
</dbReference>
<dbReference type="Proteomes" id="UP000234462">
    <property type="component" value="Unassembled WGS sequence"/>
</dbReference>
<organism evidence="2 3">
    <name type="scientific">Brevibacterium jeotgali</name>
    <dbReference type="NCBI Taxonomy" id="1262550"/>
    <lineage>
        <taxon>Bacteria</taxon>
        <taxon>Bacillati</taxon>
        <taxon>Actinomycetota</taxon>
        <taxon>Actinomycetes</taxon>
        <taxon>Micrococcales</taxon>
        <taxon>Brevibacteriaceae</taxon>
        <taxon>Brevibacterium</taxon>
    </lineage>
</organism>
<name>A0A2H1L2K9_9MICO</name>
<dbReference type="AlphaFoldDB" id="A0A2H1L2K9"/>
<evidence type="ECO:0000313" key="2">
    <source>
        <dbReference type="EMBL" id="SMY11136.1"/>
    </source>
</evidence>
<dbReference type="Gene3D" id="1.10.510.10">
    <property type="entry name" value="Transferase(Phosphotransferase) domain 1"/>
    <property type="match status" value="1"/>
</dbReference>
<dbReference type="SMART" id="SM00220">
    <property type="entry name" value="S_TKc"/>
    <property type="match status" value="1"/>
</dbReference>
<evidence type="ECO:0000259" key="1">
    <source>
        <dbReference type="PROSITE" id="PS50011"/>
    </source>
</evidence>
<gene>
    <name evidence="2" type="ORF">BJEO58_00718</name>
</gene>
<proteinExistence type="predicted"/>
<dbReference type="Pfam" id="PF00069">
    <property type="entry name" value="Pkinase"/>
    <property type="match status" value="1"/>
</dbReference>
<protein>
    <submittedName>
        <fullName evidence="2">Protein kinase domain-containing protein</fullName>
    </submittedName>
</protein>
<dbReference type="GO" id="GO:0005737">
    <property type="term" value="C:cytoplasm"/>
    <property type="evidence" value="ECO:0007669"/>
    <property type="project" value="TreeGrafter"/>
</dbReference>
<dbReference type="SUPFAM" id="SSF56112">
    <property type="entry name" value="Protein kinase-like (PK-like)"/>
    <property type="match status" value="1"/>
</dbReference>
<dbReference type="GO" id="GO:0004674">
    <property type="term" value="F:protein serine/threonine kinase activity"/>
    <property type="evidence" value="ECO:0007669"/>
    <property type="project" value="TreeGrafter"/>
</dbReference>
<dbReference type="OrthoDB" id="3679634at2"/>
<keyword evidence="2" id="KW-0418">Kinase</keyword>
<dbReference type="InterPro" id="IPR000719">
    <property type="entry name" value="Prot_kinase_dom"/>
</dbReference>
<dbReference type="GO" id="GO:0005524">
    <property type="term" value="F:ATP binding"/>
    <property type="evidence" value="ECO:0007669"/>
    <property type="project" value="InterPro"/>
</dbReference>
<reference evidence="3" key="1">
    <citation type="submission" date="2017-03" db="EMBL/GenBank/DDBJ databases">
        <authorList>
            <person name="Monnet C."/>
        </authorList>
    </citation>
    <scope>NUCLEOTIDE SEQUENCE [LARGE SCALE GENOMIC DNA]</scope>
    <source>
        <strain evidence="3">SJ5-8</strain>
    </source>
</reference>
<sequence>MLPAIPFNSGDVEAAFPELCVVVPHLGQGAFKVAFKAFDCDEPLVLKIIYAHPLEREIGEFDLEHAPERIAREIAGMSSIDCPNVVRLKSKPVLRQIGSARYLAYEEPFYGGSTLDQRLAGDVMDRKEVRRLMVGLLRASKALWDSGEIVHRDIKPSNVAFDEAGEPVLLDLGIALFGGMSAITATDHESPRTPLYAAPEQFELRRNVQIDFRTDQYSIALTVLEAAIGAHPIYQTGMREAEYFRALENFDPSILESFQLDSDVREVIGRMLSRRSYGRYRSPNIPLELLGAA</sequence>
<dbReference type="EMBL" id="FXZM01000003">
    <property type="protein sequence ID" value="SMY11136.1"/>
    <property type="molecule type" value="Genomic_DNA"/>
</dbReference>
<dbReference type="RefSeq" id="WP_101587840.1">
    <property type="nucleotide sequence ID" value="NZ_FXZM01000003.1"/>
</dbReference>
<keyword evidence="2" id="KW-0808">Transferase</keyword>
<dbReference type="InterPro" id="IPR011009">
    <property type="entry name" value="Kinase-like_dom_sf"/>
</dbReference>
<feature type="domain" description="Protein kinase" evidence="1">
    <location>
        <begin position="20"/>
        <end position="293"/>
    </location>
</feature>
<dbReference type="InterPro" id="IPR053235">
    <property type="entry name" value="Ser_Thr_kinase"/>
</dbReference>
<dbReference type="PANTHER" id="PTHR24361">
    <property type="entry name" value="MITOGEN-ACTIVATED KINASE KINASE KINASE"/>
    <property type="match status" value="1"/>
</dbReference>
<evidence type="ECO:0000313" key="3">
    <source>
        <dbReference type="Proteomes" id="UP000234462"/>
    </source>
</evidence>
<keyword evidence="3" id="KW-1185">Reference proteome</keyword>
<accession>A0A2H1L2K9</accession>